<dbReference type="InterPro" id="IPR013154">
    <property type="entry name" value="ADH-like_N"/>
</dbReference>
<dbReference type="PANTHER" id="PTHR45033:SF3">
    <property type="entry name" value="DEHYDROGENASE, PUTATIVE (AFU_ORTHOLOGUE AFUA_2G13270)-RELATED"/>
    <property type="match status" value="1"/>
</dbReference>
<feature type="domain" description="Enoyl reductase (ER)" evidence="1">
    <location>
        <begin position="58"/>
        <end position="365"/>
    </location>
</feature>
<dbReference type="SUPFAM" id="SSF51735">
    <property type="entry name" value="NAD(P)-binding Rossmann-fold domains"/>
    <property type="match status" value="1"/>
</dbReference>
<evidence type="ECO:0000313" key="3">
    <source>
        <dbReference type="Proteomes" id="UP000623461"/>
    </source>
</evidence>
<protein>
    <submittedName>
        <fullName evidence="2">Zn-dependent oxidoreductase</fullName>
    </submittedName>
</protein>
<dbReference type="InterPro" id="IPR020843">
    <property type="entry name" value="ER"/>
</dbReference>
<dbReference type="Gene3D" id="3.40.50.720">
    <property type="entry name" value="NAD(P)-binding Rossmann-like Domain"/>
    <property type="match status" value="1"/>
</dbReference>
<accession>A0ABQ2HUA1</accession>
<dbReference type="EMBL" id="BMNZ01000003">
    <property type="protein sequence ID" value="GGM91740.1"/>
    <property type="molecule type" value="Genomic_DNA"/>
</dbReference>
<evidence type="ECO:0000313" key="2">
    <source>
        <dbReference type="EMBL" id="GGM91740.1"/>
    </source>
</evidence>
<dbReference type="PANTHER" id="PTHR45033">
    <property type="match status" value="1"/>
</dbReference>
<dbReference type="InterPro" id="IPR036291">
    <property type="entry name" value="NAD(P)-bd_dom_sf"/>
</dbReference>
<dbReference type="SUPFAM" id="SSF50129">
    <property type="entry name" value="GroES-like"/>
    <property type="match status" value="1"/>
</dbReference>
<name>A0ABQ2HUA1_9MICO</name>
<proteinExistence type="predicted"/>
<reference evidence="3" key="1">
    <citation type="journal article" date="2019" name="Int. J. Syst. Evol. Microbiol.">
        <title>The Global Catalogue of Microorganisms (GCM) 10K type strain sequencing project: providing services to taxonomists for standard genome sequencing and annotation.</title>
        <authorList>
            <consortium name="The Broad Institute Genomics Platform"/>
            <consortium name="The Broad Institute Genome Sequencing Center for Infectious Disease"/>
            <person name="Wu L."/>
            <person name="Ma J."/>
        </authorList>
    </citation>
    <scope>NUCLEOTIDE SEQUENCE [LARGE SCALE GENOMIC DNA]</scope>
    <source>
        <strain evidence="3">JCM 1365</strain>
    </source>
</reference>
<sequence>MSEPVAEVFRDADGAGWGALRTGVLSVTGRTLPGRTTPAGHYGAGMLAAYAVSQSASDPLSGLVVGERPDPEARPGWTVVDLRTAALNHHDVWSLRGVGLSPDRLPMVLGCDGAGVDADGNEVIVHAVVPSDGWRGDETLDPRRTLLSELHDGTLAEKVLVPTGNVVPKPESMSWQTAACLSTAWLTAYRMLFTNSGVQPGGTVLVQGAGGGVATALIQLGSAAGYRMWATSRDEARGQRALEIGADRVFGSGERLPDRVDAVMETVGAATWSHSVNSLRPGGTIVISGATSGDAPAKAELTKIFFKQLRVVGSTMGTREELAHLARLVEQRGIEPAVDSVMPLADARDGFARMVDGDVFGKVVFTVG</sequence>
<keyword evidence="3" id="KW-1185">Reference proteome</keyword>
<dbReference type="SMART" id="SM00829">
    <property type="entry name" value="PKS_ER"/>
    <property type="match status" value="1"/>
</dbReference>
<dbReference type="InterPro" id="IPR052711">
    <property type="entry name" value="Zinc_ADH-like"/>
</dbReference>
<dbReference type="InterPro" id="IPR011032">
    <property type="entry name" value="GroES-like_sf"/>
</dbReference>
<dbReference type="Gene3D" id="3.90.180.10">
    <property type="entry name" value="Medium-chain alcohol dehydrogenases, catalytic domain"/>
    <property type="match status" value="1"/>
</dbReference>
<evidence type="ECO:0000259" key="1">
    <source>
        <dbReference type="SMART" id="SM00829"/>
    </source>
</evidence>
<dbReference type="Proteomes" id="UP000623461">
    <property type="component" value="Unassembled WGS sequence"/>
</dbReference>
<dbReference type="Pfam" id="PF00107">
    <property type="entry name" value="ADH_zinc_N"/>
    <property type="match status" value="1"/>
</dbReference>
<gene>
    <name evidence="2" type="ORF">GCM10009721_16710</name>
</gene>
<dbReference type="Pfam" id="PF08240">
    <property type="entry name" value="ADH_N"/>
    <property type="match status" value="1"/>
</dbReference>
<comment type="caution">
    <text evidence="2">The sequence shown here is derived from an EMBL/GenBank/DDBJ whole genome shotgun (WGS) entry which is preliminary data.</text>
</comment>
<organism evidence="2 3">
    <name type="scientific">Terrabacter tumescens</name>
    <dbReference type="NCBI Taxonomy" id="60443"/>
    <lineage>
        <taxon>Bacteria</taxon>
        <taxon>Bacillati</taxon>
        <taxon>Actinomycetota</taxon>
        <taxon>Actinomycetes</taxon>
        <taxon>Micrococcales</taxon>
        <taxon>Intrasporangiaceae</taxon>
        <taxon>Terrabacter</taxon>
    </lineage>
</organism>
<dbReference type="InterPro" id="IPR013149">
    <property type="entry name" value="ADH-like_C"/>
</dbReference>